<evidence type="ECO:0000256" key="5">
    <source>
        <dbReference type="ARBA" id="ARBA00022989"/>
    </source>
</evidence>
<dbReference type="HOGENOM" id="CLU_561943_0_0_1"/>
<evidence type="ECO:0000256" key="1">
    <source>
        <dbReference type="ARBA" id="ARBA00004167"/>
    </source>
</evidence>
<dbReference type="Proteomes" id="UP000013827">
    <property type="component" value="Unassembled WGS sequence"/>
</dbReference>
<keyword evidence="2" id="KW-0328">Glycosyltransferase</keyword>
<dbReference type="RefSeq" id="XP_005758589.1">
    <property type="nucleotide sequence ID" value="XM_005758532.1"/>
</dbReference>
<protein>
    <recommendedName>
        <fullName evidence="8">Hydroxyproline O-arabinosyltransferase-like domain-containing protein</fullName>
    </recommendedName>
</protein>
<feature type="compositionally biased region" description="Low complexity" evidence="7">
    <location>
        <begin position="411"/>
        <end position="434"/>
    </location>
</feature>
<reference evidence="9" key="2">
    <citation type="submission" date="2024-10" db="UniProtKB">
        <authorList>
            <consortium name="EnsemblProtists"/>
        </authorList>
    </citation>
    <scope>IDENTIFICATION</scope>
</reference>
<dbReference type="eggNOG" id="ENOG502QQNK">
    <property type="taxonomic scope" value="Eukaryota"/>
</dbReference>
<dbReference type="PaxDb" id="2903-EOD06160"/>
<dbReference type="EnsemblProtists" id="EOD06160">
    <property type="protein sequence ID" value="EOD06160"/>
    <property type="gene ID" value="EMIHUDRAFT_68811"/>
</dbReference>
<keyword evidence="3" id="KW-0808">Transferase</keyword>
<evidence type="ECO:0000256" key="3">
    <source>
        <dbReference type="ARBA" id="ARBA00022679"/>
    </source>
</evidence>
<keyword evidence="4" id="KW-0812">Transmembrane</keyword>
<evidence type="ECO:0000313" key="10">
    <source>
        <dbReference type="Proteomes" id="UP000013827"/>
    </source>
</evidence>
<evidence type="ECO:0000256" key="4">
    <source>
        <dbReference type="ARBA" id="ARBA00022692"/>
    </source>
</evidence>
<dbReference type="AlphaFoldDB" id="A0A0D3I4H5"/>
<keyword evidence="10" id="KW-1185">Reference proteome</keyword>
<reference evidence="10" key="1">
    <citation type="journal article" date="2013" name="Nature">
        <title>Pan genome of the phytoplankton Emiliania underpins its global distribution.</title>
        <authorList>
            <person name="Read B.A."/>
            <person name="Kegel J."/>
            <person name="Klute M.J."/>
            <person name="Kuo A."/>
            <person name="Lefebvre S.C."/>
            <person name="Maumus F."/>
            <person name="Mayer C."/>
            <person name="Miller J."/>
            <person name="Monier A."/>
            <person name="Salamov A."/>
            <person name="Young J."/>
            <person name="Aguilar M."/>
            <person name="Claverie J.M."/>
            <person name="Frickenhaus S."/>
            <person name="Gonzalez K."/>
            <person name="Herman E.K."/>
            <person name="Lin Y.C."/>
            <person name="Napier J."/>
            <person name="Ogata H."/>
            <person name="Sarno A.F."/>
            <person name="Shmutz J."/>
            <person name="Schroeder D."/>
            <person name="de Vargas C."/>
            <person name="Verret F."/>
            <person name="von Dassow P."/>
            <person name="Valentin K."/>
            <person name="Van de Peer Y."/>
            <person name="Wheeler G."/>
            <person name="Dacks J.B."/>
            <person name="Delwiche C.F."/>
            <person name="Dyhrman S.T."/>
            <person name="Glockner G."/>
            <person name="John U."/>
            <person name="Richards T."/>
            <person name="Worden A.Z."/>
            <person name="Zhang X."/>
            <person name="Grigoriev I.V."/>
            <person name="Allen A.E."/>
            <person name="Bidle K."/>
            <person name="Borodovsky M."/>
            <person name="Bowler C."/>
            <person name="Brownlee C."/>
            <person name="Cock J.M."/>
            <person name="Elias M."/>
            <person name="Gladyshev V.N."/>
            <person name="Groth M."/>
            <person name="Guda C."/>
            <person name="Hadaegh A."/>
            <person name="Iglesias-Rodriguez M.D."/>
            <person name="Jenkins J."/>
            <person name="Jones B.M."/>
            <person name="Lawson T."/>
            <person name="Leese F."/>
            <person name="Lindquist E."/>
            <person name="Lobanov A."/>
            <person name="Lomsadze A."/>
            <person name="Malik S.B."/>
            <person name="Marsh M.E."/>
            <person name="Mackinder L."/>
            <person name="Mock T."/>
            <person name="Mueller-Roeber B."/>
            <person name="Pagarete A."/>
            <person name="Parker M."/>
            <person name="Probert I."/>
            <person name="Quesneville H."/>
            <person name="Raines C."/>
            <person name="Rensing S.A."/>
            <person name="Riano-Pachon D.M."/>
            <person name="Richier S."/>
            <person name="Rokitta S."/>
            <person name="Shiraiwa Y."/>
            <person name="Soanes D.M."/>
            <person name="van der Giezen M."/>
            <person name="Wahlund T.M."/>
            <person name="Williams B."/>
            <person name="Wilson W."/>
            <person name="Wolfe G."/>
            <person name="Wurch L.L."/>
        </authorList>
    </citation>
    <scope>NUCLEOTIDE SEQUENCE</scope>
</reference>
<dbReference type="GO" id="GO:0016020">
    <property type="term" value="C:membrane"/>
    <property type="evidence" value="ECO:0007669"/>
    <property type="project" value="UniProtKB-SubCell"/>
</dbReference>
<evidence type="ECO:0000256" key="2">
    <source>
        <dbReference type="ARBA" id="ARBA00022676"/>
    </source>
</evidence>
<dbReference type="PANTHER" id="PTHR31485:SF7">
    <property type="entry name" value="PEPTIDYL SERINE ALPHA-GALACTOSYLTRANSFERASE"/>
    <property type="match status" value="1"/>
</dbReference>
<dbReference type="InterPro" id="IPR056508">
    <property type="entry name" value="HPAT-like"/>
</dbReference>
<accession>A0A0D3I4H5</accession>
<dbReference type="KEGG" id="ehx:EMIHUDRAFT_68811"/>
<dbReference type="GO" id="GO:0016757">
    <property type="term" value="F:glycosyltransferase activity"/>
    <property type="evidence" value="ECO:0007669"/>
    <property type="project" value="UniProtKB-KW"/>
</dbReference>
<evidence type="ECO:0000256" key="7">
    <source>
        <dbReference type="SAM" id="MobiDB-lite"/>
    </source>
</evidence>
<feature type="domain" description="Hydroxyproline O-arabinosyltransferase-like" evidence="8">
    <location>
        <begin position="259"/>
        <end position="329"/>
    </location>
</feature>
<evidence type="ECO:0000313" key="9">
    <source>
        <dbReference type="EnsemblProtists" id="EOD06160"/>
    </source>
</evidence>
<sequence length="486" mass="52100">MGRAVRDRPDSPVELPIAAPDAAATSCYACNGGTLPVPVDARTGCGKQRRPYHTLLTASSGPYQLWQSRVMRHHWQLQRARDPCGEMGGFTRLLTGVKDRPDAFANEMPTVVVNERRGGYPVINRPSSIVQFVEGGHLDRIAEEYIFIAETDHVMLRPMPNLASETVPAAFHFGYMLASGQAGVVDRISPGLGGKTDPVGPSPLLIHKEQLRRIARPWLQFTEKIMADHQAVQALGWVREMWGYLIGPLVPGRSGTPHRMPYYIFHYTYGIEYSREGLPMELQVGEWSLDKRHYMARHPPRDLDLPPACGHDRAHVLTALFNNASAALEAAPGGWPTPRSPGSLAGFARLHLRPPPGGKGGPAAGELPRELPTAGGDATAASLLGTGPWTITGTAGGGSLRVEKESGVDASGGAATRGAAAAAPPTAPLSASPLPRRRLSPLTLGAPEGCRCTSCRTASWSAQRGMAAGRRRRAAAAWRCTSAVSR</sequence>
<dbReference type="GeneID" id="17252265"/>
<keyword evidence="5" id="KW-1133">Transmembrane helix</keyword>
<organism evidence="9 10">
    <name type="scientific">Emiliania huxleyi (strain CCMP1516)</name>
    <dbReference type="NCBI Taxonomy" id="280463"/>
    <lineage>
        <taxon>Eukaryota</taxon>
        <taxon>Haptista</taxon>
        <taxon>Haptophyta</taxon>
        <taxon>Prymnesiophyceae</taxon>
        <taxon>Isochrysidales</taxon>
        <taxon>Noelaerhabdaceae</taxon>
        <taxon>Emiliania</taxon>
    </lineage>
</organism>
<keyword evidence="6" id="KW-0472">Membrane</keyword>
<dbReference type="STRING" id="2903.R1CUZ2"/>
<dbReference type="Pfam" id="PF23452">
    <property type="entry name" value="HPAT"/>
    <property type="match status" value="2"/>
</dbReference>
<comment type="subcellular location">
    <subcellularLocation>
        <location evidence="1">Membrane</location>
        <topology evidence="1">Single-pass membrane protein</topology>
    </subcellularLocation>
</comment>
<dbReference type="PANTHER" id="PTHR31485">
    <property type="entry name" value="PEPTIDYL SERINE ALPHA-GALACTOSYLTRANSFERASE"/>
    <property type="match status" value="1"/>
</dbReference>
<name>A0A0D3I4H5_EMIH1</name>
<feature type="region of interest" description="Disordered" evidence="7">
    <location>
        <begin position="352"/>
        <end position="443"/>
    </location>
</feature>
<feature type="domain" description="Hydroxyproline O-arabinosyltransferase-like" evidence="8">
    <location>
        <begin position="52"/>
        <end position="247"/>
    </location>
</feature>
<evidence type="ECO:0000259" key="8">
    <source>
        <dbReference type="Pfam" id="PF23452"/>
    </source>
</evidence>
<proteinExistence type="predicted"/>
<dbReference type="InterPro" id="IPR044845">
    <property type="entry name" value="HPAT/SRGT1-like"/>
</dbReference>
<evidence type="ECO:0000256" key="6">
    <source>
        <dbReference type="ARBA" id="ARBA00023136"/>
    </source>
</evidence>